<feature type="region of interest" description="Disordered" evidence="4">
    <location>
        <begin position="332"/>
        <end position="360"/>
    </location>
</feature>
<dbReference type="EC" id="3.2.1.4" evidence="7"/>
<evidence type="ECO:0000256" key="1">
    <source>
        <dbReference type="ARBA" id="ARBA00022801"/>
    </source>
</evidence>
<dbReference type="OrthoDB" id="9775889at2"/>
<feature type="signal peptide" evidence="5">
    <location>
        <begin position="1"/>
        <end position="40"/>
    </location>
</feature>
<dbReference type="InterPro" id="IPR018087">
    <property type="entry name" value="Glyco_hydro_5_CS"/>
</dbReference>
<reference evidence="7 8" key="1">
    <citation type="submission" date="2016-11" db="EMBL/GenBank/DDBJ databases">
        <authorList>
            <person name="Jaros S."/>
            <person name="Januszkiewicz K."/>
            <person name="Wedrychowicz H."/>
        </authorList>
    </citation>
    <scope>NUCLEOTIDE SEQUENCE [LARGE SCALE GENOMIC DNA]</scope>
    <source>
        <strain evidence="7 8">CECT 7868</strain>
    </source>
</reference>
<comment type="similarity">
    <text evidence="3">Belongs to the glycosyl hydrolase 5 (cellulase A) family.</text>
</comment>
<dbReference type="STRING" id="1216006.VA7868_03457"/>
<dbReference type="GO" id="GO:0008810">
    <property type="term" value="F:cellulase activity"/>
    <property type="evidence" value="ECO:0007669"/>
    <property type="project" value="UniProtKB-EC"/>
</dbReference>
<evidence type="ECO:0000259" key="6">
    <source>
        <dbReference type="SMART" id="SM00495"/>
    </source>
</evidence>
<protein>
    <submittedName>
        <fullName evidence="7">Endoglucanase Z</fullName>
        <ecNumber evidence="7">3.2.1.4</ecNumber>
    </submittedName>
</protein>
<dbReference type="Gene3D" id="3.20.20.80">
    <property type="entry name" value="Glycosidases"/>
    <property type="match status" value="1"/>
</dbReference>
<evidence type="ECO:0000256" key="5">
    <source>
        <dbReference type="SAM" id="SignalP"/>
    </source>
</evidence>
<sequence length="419" mass="46169">MPFTHSKKTATHRHVRHTFRSKLLLSCACLGLGLAGSALADVEALSVQGNQIYAGGQVKSFSGNSLFWSNNKWGGEKFYTADVVKMLKDDWDSSIVRASMGIQEEGGYLDDPEGNKAKVERVVQAAIDNDMYVIIDWHSHHAEDNPAEAIAFFKEMATKYGDKPNVIYELYNEPLQISWSNVIKPYAESVISEIRKIDPDNLIVVGTPTWSQDVDVASQDPIEGKNIAYTLHFYAGTHGQYLRDKATTALNNGIALFVTEWGAVNADGDGDVAEQATNTWVNFMRQHNLSNANWALNDKKEGASTFLPDTMELTASGKKVKQIIADWPYKVATTDGSSTENPPTDEPTPDEPTTDEPANTCSGVNVYPNWTAKDWAGGQPTHSNAGDQLVHENKLYTANWYTTSEPGTDSSWTFVSNCN</sequence>
<dbReference type="CDD" id="cd12204">
    <property type="entry name" value="CBD_like"/>
    <property type="match status" value="1"/>
</dbReference>
<keyword evidence="2 3" id="KW-0326">Glycosidase</keyword>
<dbReference type="InterPro" id="IPR003610">
    <property type="entry name" value="CBM5/12"/>
</dbReference>
<dbReference type="Pfam" id="PF00150">
    <property type="entry name" value="Cellulase"/>
    <property type="match status" value="1"/>
</dbReference>
<feature type="chain" id="PRO_5012906524" evidence="5">
    <location>
        <begin position="41"/>
        <end position="419"/>
    </location>
</feature>
<dbReference type="GO" id="GO:0030246">
    <property type="term" value="F:carbohydrate binding"/>
    <property type="evidence" value="ECO:0007669"/>
    <property type="project" value="InterPro"/>
</dbReference>
<dbReference type="InterPro" id="IPR001547">
    <property type="entry name" value="Glyco_hydro_5"/>
</dbReference>
<dbReference type="Proteomes" id="UP000184608">
    <property type="component" value="Unassembled WGS sequence"/>
</dbReference>
<dbReference type="GO" id="GO:0005576">
    <property type="term" value="C:extracellular region"/>
    <property type="evidence" value="ECO:0007669"/>
    <property type="project" value="InterPro"/>
</dbReference>
<keyword evidence="8" id="KW-1185">Reference proteome</keyword>
<dbReference type="PANTHER" id="PTHR34142:SF1">
    <property type="entry name" value="GLYCOSIDE HYDROLASE FAMILY 5 DOMAIN-CONTAINING PROTEIN"/>
    <property type="match status" value="1"/>
</dbReference>
<dbReference type="SUPFAM" id="SSF51445">
    <property type="entry name" value="(Trans)glycosidases"/>
    <property type="match status" value="1"/>
</dbReference>
<gene>
    <name evidence="7" type="primary">celZ</name>
    <name evidence="7" type="ORF">VA7868_03457</name>
</gene>
<evidence type="ECO:0000313" key="8">
    <source>
        <dbReference type="Proteomes" id="UP000184608"/>
    </source>
</evidence>
<organism evidence="7 8">
    <name type="scientific">Vibrio aerogenes CECT 7868</name>
    <dbReference type="NCBI Taxonomy" id="1216006"/>
    <lineage>
        <taxon>Bacteria</taxon>
        <taxon>Pseudomonadati</taxon>
        <taxon>Pseudomonadota</taxon>
        <taxon>Gammaproteobacteria</taxon>
        <taxon>Vibrionales</taxon>
        <taxon>Vibrionaceae</taxon>
        <taxon>Vibrio</taxon>
    </lineage>
</organism>
<evidence type="ECO:0000256" key="3">
    <source>
        <dbReference type="RuleBase" id="RU361153"/>
    </source>
</evidence>
<name>A0A1M6A2S6_9VIBR</name>
<dbReference type="SUPFAM" id="SSF51055">
    <property type="entry name" value="Carbohydrate binding domain"/>
    <property type="match status" value="1"/>
</dbReference>
<keyword evidence="1 3" id="KW-0378">Hydrolase</keyword>
<dbReference type="Pfam" id="PF14600">
    <property type="entry name" value="CBM_5_12_2"/>
    <property type="match status" value="1"/>
</dbReference>
<dbReference type="InterPro" id="IPR017853">
    <property type="entry name" value="GH"/>
</dbReference>
<dbReference type="SMR" id="A0A1M6A2S6"/>
<keyword evidence="5" id="KW-0732">Signal</keyword>
<dbReference type="EMBL" id="FQXZ01000039">
    <property type="protein sequence ID" value="SHI30807.1"/>
    <property type="molecule type" value="Genomic_DNA"/>
</dbReference>
<dbReference type="SMART" id="SM00495">
    <property type="entry name" value="ChtBD3"/>
    <property type="match status" value="1"/>
</dbReference>
<evidence type="ECO:0000256" key="4">
    <source>
        <dbReference type="SAM" id="MobiDB-lite"/>
    </source>
</evidence>
<dbReference type="InterPro" id="IPR036573">
    <property type="entry name" value="CBM_sf_5/12"/>
</dbReference>
<evidence type="ECO:0000313" key="7">
    <source>
        <dbReference type="EMBL" id="SHI30807.1"/>
    </source>
</evidence>
<feature type="domain" description="Chitin-binding type-3" evidence="6">
    <location>
        <begin position="372"/>
        <end position="415"/>
    </location>
</feature>
<dbReference type="PANTHER" id="PTHR34142">
    <property type="entry name" value="ENDO-BETA-1,4-GLUCANASE A"/>
    <property type="match status" value="1"/>
</dbReference>
<proteinExistence type="inferred from homology"/>
<dbReference type="GO" id="GO:0000272">
    <property type="term" value="P:polysaccharide catabolic process"/>
    <property type="evidence" value="ECO:0007669"/>
    <property type="project" value="InterPro"/>
</dbReference>
<dbReference type="AlphaFoldDB" id="A0A1M6A2S6"/>
<dbReference type="InterPro" id="IPR032798">
    <property type="entry name" value="CBM_5_12_2"/>
</dbReference>
<accession>A0A1M6A2S6</accession>
<dbReference type="RefSeq" id="WP_073605069.1">
    <property type="nucleotide sequence ID" value="NZ_FQXZ01000039.1"/>
</dbReference>
<evidence type="ECO:0000256" key="2">
    <source>
        <dbReference type="ARBA" id="ARBA00023295"/>
    </source>
</evidence>
<dbReference type="PROSITE" id="PS00659">
    <property type="entry name" value="GLYCOSYL_HYDROL_F5"/>
    <property type="match status" value="1"/>
</dbReference>
<dbReference type="Gene3D" id="2.10.10.20">
    <property type="entry name" value="Carbohydrate-binding module superfamily 5/12"/>
    <property type="match status" value="1"/>
</dbReference>